<keyword evidence="3" id="KW-1185">Reference proteome</keyword>
<proteinExistence type="predicted"/>
<evidence type="ECO:0000256" key="1">
    <source>
        <dbReference type="SAM" id="Phobius"/>
    </source>
</evidence>
<keyword evidence="1" id="KW-1133">Transmembrane helix</keyword>
<dbReference type="EMBL" id="JACJIA010000017">
    <property type="protein sequence ID" value="MBA8956742.1"/>
    <property type="molecule type" value="Genomic_DNA"/>
</dbReference>
<accession>A0A7W3QRM0</accession>
<dbReference type="Proteomes" id="UP000572680">
    <property type="component" value="Unassembled WGS sequence"/>
</dbReference>
<sequence>MEGIILLVVVALLAAFCVRWAATRLRLPAPTRMAVIIVFTLVVLAWWGQSM</sequence>
<organism evidence="2 3">
    <name type="scientific">Actinomadura namibiensis</name>
    <dbReference type="NCBI Taxonomy" id="182080"/>
    <lineage>
        <taxon>Bacteria</taxon>
        <taxon>Bacillati</taxon>
        <taxon>Actinomycetota</taxon>
        <taxon>Actinomycetes</taxon>
        <taxon>Streptosporangiales</taxon>
        <taxon>Thermomonosporaceae</taxon>
        <taxon>Actinomadura</taxon>
    </lineage>
</organism>
<protein>
    <submittedName>
        <fullName evidence="2">Putative PurR-regulated permease PerM</fullName>
    </submittedName>
</protein>
<feature type="transmembrane region" description="Helical" evidence="1">
    <location>
        <begin position="31"/>
        <end position="48"/>
    </location>
</feature>
<keyword evidence="1" id="KW-0812">Transmembrane</keyword>
<reference evidence="2 3" key="1">
    <citation type="submission" date="2020-08" db="EMBL/GenBank/DDBJ databases">
        <title>Genomic Encyclopedia of Type Strains, Phase IV (KMG-IV): sequencing the most valuable type-strain genomes for metagenomic binning, comparative biology and taxonomic classification.</title>
        <authorList>
            <person name="Goeker M."/>
        </authorList>
    </citation>
    <scope>NUCLEOTIDE SEQUENCE [LARGE SCALE GENOMIC DNA]</scope>
    <source>
        <strain evidence="2 3">DSM 44197</strain>
    </source>
</reference>
<gene>
    <name evidence="2" type="ORF">HNR61_008431</name>
</gene>
<dbReference type="RefSeq" id="WP_169814131.1">
    <property type="nucleotide sequence ID" value="NZ_BAAALP010000038.1"/>
</dbReference>
<evidence type="ECO:0000313" key="2">
    <source>
        <dbReference type="EMBL" id="MBA8956742.1"/>
    </source>
</evidence>
<dbReference type="AlphaFoldDB" id="A0A7W3QRM0"/>
<evidence type="ECO:0000313" key="3">
    <source>
        <dbReference type="Proteomes" id="UP000572680"/>
    </source>
</evidence>
<keyword evidence="1" id="KW-0472">Membrane</keyword>
<name>A0A7W3QRM0_ACTNM</name>
<comment type="caution">
    <text evidence="2">The sequence shown here is derived from an EMBL/GenBank/DDBJ whole genome shotgun (WGS) entry which is preliminary data.</text>
</comment>